<comment type="caution">
    <text evidence="1">The sequence shown here is derived from an EMBL/GenBank/DDBJ whole genome shotgun (WGS) entry which is preliminary data.</text>
</comment>
<evidence type="ECO:0000313" key="2">
    <source>
        <dbReference type="Proteomes" id="UP000768646"/>
    </source>
</evidence>
<gene>
    <name evidence="1" type="ORF">PORY_000746</name>
</gene>
<dbReference type="EMBL" id="JABTEG010000002">
    <property type="protein sequence ID" value="KAG4305836.1"/>
    <property type="molecule type" value="Genomic_DNA"/>
</dbReference>
<reference evidence="1 2" key="1">
    <citation type="journal article" date="2021" name="Commun. Biol.">
        <title>Genomic insights into the host specific adaptation of the Pneumocystis genus.</title>
        <authorList>
            <person name="Cisse O.H."/>
            <person name="Ma L."/>
            <person name="Dekker J.P."/>
            <person name="Khil P.P."/>
            <person name="Youn J.-H."/>
            <person name="Brenchley J.M."/>
            <person name="Blair R."/>
            <person name="Pahar B."/>
            <person name="Chabe M."/>
            <person name="Van Rompay K.K.A."/>
            <person name="Keesler R."/>
            <person name="Sukura A."/>
            <person name="Hirsch V."/>
            <person name="Kutty G."/>
            <person name="Liu Y."/>
            <person name="Peng L."/>
            <person name="Chen J."/>
            <person name="Song J."/>
            <person name="Weissenbacher-Lang C."/>
            <person name="Xu J."/>
            <person name="Upham N.S."/>
            <person name="Stajich J.E."/>
            <person name="Cuomo C.A."/>
            <person name="Cushion M.T."/>
            <person name="Kovacs J.A."/>
        </authorList>
    </citation>
    <scope>NUCLEOTIDE SEQUENCE [LARGE SCALE GENOMIC DNA]</scope>
    <source>
        <strain evidence="1 2">RABM</strain>
    </source>
</reference>
<protein>
    <submittedName>
        <fullName evidence="1">Uncharacterized protein</fullName>
    </submittedName>
</protein>
<proteinExistence type="predicted"/>
<accession>A0ACB7CDI8</accession>
<organism evidence="1 2">
    <name type="scientific">Pneumocystis oryctolagi</name>
    <dbReference type="NCBI Taxonomy" id="42067"/>
    <lineage>
        <taxon>Eukaryota</taxon>
        <taxon>Fungi</taxon>
        <taxon>Dikarya</taxon>
        <taxon>Ascomycota</taxon>
        <taxon>Taphrinomycotina</taxon>
        <taxon>Pneumocystomycetes</taxon>
        <taxon>Pneumocystaceae</taxon>
        <taxon>Pneumocystis</taxon>
    </lineage>
</organism>
<sequence length="614" mass="71781">MAEAVIFKDTPLDIGHGNEAENKIKTIFQSYYTFCQQKRSKKKENIHSGILLFSYQSQALLCKVYSLVSTFLKTYLSEAEKSMFLERFRYIICTSQLLNENVSPSLYHSQQSSTSYKKNSHKSLRMLIQSAKKWFFSGGCIVALIFSIKWSFKKDIYQINKKLKYFSTFLICVITMSLAYVYCLRTYFKNIQKQAIFSMRCFIDTSQRFDIIINRTLSLIQEVELVSRGYLTFPLPPITRIEANSQDRRCKMLRLLLSTLLSQILSSYNHSFSLLRTFYSKREFDTLQIMYNLPHSQDFDSLPSYFKEDDSNGLPYLKALFYTIHEKRRQCLVSLLSMSISSFENISSWKVVISQLKGLSVLMNNFHDEIEKALENNEQILELSIPKTNAHEKNIKWNGHIRNINVLFQVLRRFQAKLHILKEESNRLIQDDFDENVKDELLSYYDFLKDDLKILTEKWESGRDYLLKIPTKPNIMAQDSICLDSKMSEDSNTSIHDSNESDSDKSISEIKNTKALSEITNDWDVSSTSYSQHLSGGTLPNNNEKEVVFEAVSDKFELTPRLQKLNKAERIEKIKRDREKRLKIRKDREVGMKVVSELKDVLGKRRIKMLNNEN</sequence>
<keyword evidence="2" id="KW-1185">Reference proteome</keyword>
<dbReference type="Proteomes" id="UP000768646">
    <property type="component" value="Unassembled WGS sequence"/>
</dbReference>
<name>A0ACB7CDI8_9ASCO</name>
<evidence type="ECO:0000313" key="1">
    <source>
        <dbReference type="EMBL" id="KAG4305836.1"/>
    </source>
</evidence>